<keyword evidence="2" id="KW-0472">Membrane</keyword>
<keyword evidence="4" id="KW-0456">Lyase</keyword>
<proteinExistence type="inferred from homology"/>
<dbReference type="PANTHER" id="PTHR30501">
    <property type="entry name" value="UPF0597 PROTEIN YHAM"/>
    <property type="match status" value="1"/>
</dbReference>
<evidence type="ECO:0000259" key="3">
    <source>
        <dbReference type="Pfam" id="PF03313"/>
    </source>
</evidence>
<dbReference type="InterPro" id="IPR021144">
    <property type="entry name" value="UPF0597"/>
</dbReference>
<keyword evidence="2" id="KW-1133">Transmembrane helix</keyword>
<dbReference type="InterPro" id="IPR036148">
    <property type="entry name" value="MmgE/PrpD_sf"/>
</dbReference>
<gene>
    <name evidence="4" type="ORF">OXH55_05350</name>
</gene>
<feature type="domain" description="Serine dehydratase-like alpha subunit" evidence="3">
    <location>
        <begin position="176"/>
        <end position="423"/>
    </location>
</feature>
<accession>A0ABT4CPP2</accession>
<dbReference type="PIRSF" id="PIRSF006054">
    <property type="entry name" value="UCP006054"/>
    <property type="match status" value="1"/>
</dbReference>
<keyword evidence="2" id="KW-0812">Transmembrane</keyword>
<dbReference type="SUPFAM" id="SSF103378">
    <property type="entry name" value="2-methylcitrate dehydratase PrpD"/>
    <property type="match status" value="1"/>
</dbReference>
<feature type="transmembrane region" description="Helical" evidence="2">
    <location>
        <begin position="313"/>
        <end position="335"/>
    </location>
</feature>
<evidence type="ECO:0000313" key="5">
    <source>
        <dbReference type="Proteomes" id="UP001079657"/>
    </source>
</evidence>
<dbReference type="InterPro" id="IPR005130">
    <property type="entry name" value="Ser_deHydtase-like_asu"/>
</dbReference>
<evidence type="ECO:0000313" key="4">
    <source>
        <dbReference type="EMBL" id="MCY6370051.1"/>
    </source>
</evidence>
<dbReference type="RefSeq" id="WP_268048581.1">
    <property type="nucleotide sequence ID" value="NZ_JAPQES010000001.1"/>
</dbReference>
<dbReference type="GO" id="GO:0003941">
    <property type="term" value="F:L-serine ammonia-lyase activity"/>
    <property type="evidence" value="ECO:0007669"/>
    <property type="project" value="UniProtKB-EC"/>
</dbReference>
<evidence type="ECO:0000256" key="1">
    <source>
        <dbReference type="HAMAP-Rule" id="MF_01845"/>
    </source>
</evidence>
<dbReference type="HAMAP" id="MF_01845">
    <property type="entry name" value="UPF0597"/>
    <property type="match status" value="1"/>
</dbReference>
<dbReference type="PANTHER" id="PTHR30501:SF2">
    <property type="entry name" value="UPF0597 PROTEIN YHAM"/>
    <property type="match status" value="1"/>
</dbReference>
<name>A0ABT4CPP2_9CLOT</name>
<reference evidence="4" key="1">
    <citation type="submission" date="2022-12" db="EMBL/GenBank/DDBJ databases">
        <authorList>
            <person name="Wang J."/>
        </authorList>
    </citation>
    <scope>NUCLEOTIDE SEQUENCE</scope>
    <source>
        <strain evidence="4">HY-42-06</strain>
    </source>
</reference>
<organism evidence="4 5">
    <name type="scientific">Clostridium ganghwense</name>
    <dbReference type="NCBI Taxonomy" id="312089"/>
    <lineage>
        <taxon>Bacteria</taxon>
        <taxon>Bacillati</taxon>
        <taxon>Bacillota</taxon>
        <taxon>Clostridia</taxon>
        <taxon>Eubacteriales</taxon>
        <taxon>Clostridiaceae</taxon>
        <taxon>Clostridium</taxon>
    </lineage>
</organism>
<dbReference type="EMBL" id="JAPQES010000001">
    <property type="protein sequence ID" value="MCY6370051.1"/>
    <property type="molecule type" value="Genomic_DNA"/>
</dbReference>
<dbReference type="Pfam" id="PF03313">
    <property type="entry name" value="SDH_alpha"/>
    <property type="match status" value="1"/>
</dbReference>
<comment type="similarity">
    <text evidence="1">Belongs to the UPF0597 family.</text>
</comment>
<dbReference type="Proteomes" id="UP001079657">
    <property type="component" value="Unassembled WGS sequence"/>
</dbReference>
<evidence type="ECO:0000256" key="2">
    <source>
        <dbReference type="SAM" id="Phobius"/>
    </source>
</evidence>
<comment type="caution">
    <text evidence="4">The sequence shown here is derived from an EMBL/GenBank/DDBJ whole genome shotgun (WGS) entry which is preliminary data.</text>
</comment>
<keyword evidence="5" id="KW-1185">Reference proteome</keyword>
<protein>
    <recommendedName>
        <fullName evidence="1">UPF0597 protein OXH55_05350</fullName>
    </recommendedName>
</protein>
<sequence>MIKNKEIEKALLNLIKRETKPAIGCTEPVAVAFTAATAKKYLKGEAKKINVKVSNNIFKNGKSVIIPNTEECGIDMSAALGILCGDAEDGLYVFKNVTSKGVDDAKNMLRDSMIAVTPVSDSENIFIQVDIEGENNLVSVVVSGGHTHIQKIEVDGEIIFEDNIEKADGESYEFLKEMTFKQIREIIEDIDINDIEFVIDSVEMNRHAAEEGLKKEKGLRWGASLLNLQKKGKIGNDPSMKARILTAAGCDLRMSGGNCPIMTSGGSGNQGLGVIIPITVMAEEINASKERLQRALFFGHAINNFVKKYTGKLSAICGCAIAAGIGASAAIAWLLGGNDEQIEGAVQNMLANLTGMVCDGAKESCALKLSTSSAEAVIAAAIACDDVVVPNKTGILGGTVEETIKNLGTLCREGFYKADEVMVTIVNE</sequence>